<feature type="region of interest" description="Disordered" evidence="1">
    <location>
        <begin position="79"/>
        <end position="128"/>
    </location>
</feature>
<feature type="compositionally biased region" description="Polar residues" evidence="1">
    <location>
        <begin position="115"/>
        <end position="128"/>
    </location>
</feature>
<organism evidence="2">
    <name type="scientific">Eutreptiella gymnastica</name>
    <dbReference type="NCBI Taxonomy" id="73025"/>
    <lineage>
        <taxon>Eukaryota</taxon>
        <taxon>Discoba</taxon>
        <taxon>Euglenozoa</taxon>
        <taxon>Euglenida</taxon>
        <taxon>Spirocuta</taxon>
        <taxon>Euglenophyceae</taxon>
        <taxon>Eutreptiales</taxon>
        <taxon>Eutreptiaceae</taxon>
        <taxon>Eutreptiella</taxon>
    </lineage>
</organism>
<dbReference type="EMBL" id="HBJA01007094">
    <property type="protein sequence ID" value="CAE0791135.1"/>
    <property type="molecule type" value="Transcribed_RNA"/>
</dbReference>
<evidence type="ECO:0000313" key="2">
    <source>
        <dbReference type="EMBL" id="CAE0791135.1"/>
    </source>
</evidence>
<reference evidence="2" key="1">
    <citation type="submission" date="2021-01" db="EMBL/GenBank/DDBJ databases">
        <authorList>
            <person name="Corre E."/>
            <person name="Pelletier E."/>
            <person name="Niang G."/>
            <person name="Scheremetjew M."/>
            <person name="Finn R."/>
            <person name="Kale V."/>
            <person name="Holt S."/>
            <person name="Cochrane G."/>
            <person name="Meng A."/>
            <person name="Brown T."/>
            <person name="Cohen L."/>
        </authorList>
    </citation>
    <scope>NUCLEOTIDE SEQUENCE</scope>
    <source>
        <strain evidence="2">CCMP1594</strain>
    </source>
</reference>
<protein>
    <submittedName>
        <fullName evidence="2">Uncharacterized protein</fullName>
    </submittedName>
</protein>
<feature type="compositionally biased region" description="Low complexity" evidence="1">
    <location>
        <begin position="96"/>
        <end position="108"/>
    </location>
</feature>
<name>A0A7S4FEL5_9EUGL</name>
<feature type="compositionally biased region" description="Basic and acidic residues" evidence="1">
    <location>
        <begin position="45"/>
        <end position="61"/>
    </location>
</feature>
<sequence length="128" mass="13442">MCSGAHLMLRLVSQWNLRVSCHTAPCPRLSQNQNPTTDLNSPLKQAKETRQCSAATKRDSGTLRPQEFAISDDLITAAKQHATAKGQSGENGNDGAQGQTKAGATQAKSVAHSPGTGTVTSSQVTKIV</sequence>
<gene>
    <name evidence="2" type="ORF">EGYM00163_LOCUS2249</name>
</gene>
<feature type="region of interest" description="Disordered" evidence="1">
    <location>
        <begin position="26"/>
        <end position="65"/>
    </location>
</feature>
<dbReference type="AlphaFoldDB" id="A0A7S4FEL5"/>
<proteinExistence type="predicted"/>
<accession>A0A7S4FEL5</accession>
<evidence type="ECO:0000256" key="1">
    <source>
        <dbReference type="SAM" id="MobiDB-lite"/>
    </source>
</evidence>
<feature type="compositionally biased region" description="Polar residues" evidence="1">
    <location>
        <begin position="29"/>
        <end position="43"/>
    </location>
</feature>